<proteinExistence type="predicted"/>
<keyword evidence="2" id="KW-1185">Reference proteome</keyword>
<gene>
    <name evidence="1" type="ORF">AVEN_251713_1</name>
</gene>
<evidence type="ECO:0000313" key="2">
    <source>
        <dbReference type="Proteomes" id="UP000499080"/>
    </source>
</evidence>
<name>A0A4Y2RSH5_ARAVE</name>
<dbReference type="AlphaFoldDB" id="A0A4Y2RSH5"/>
<reference evidence="1 2" key="1">
    <citation type="journal article" date="2019" name="Sci. Rep.">
        <title>Orb-weaving spider Araneus ventricosus genome elucidates the spidroin gene catalogue.</title>
        <authorList>
            <person name="Kono N."/>
            <person name="Nakamura H."/>
            <person name="Ohtoshi R."/>
            <person name="Moran D.A.P."/>
            <person name="Shinohara A."/>
            <person name="Yoshida Y."/>
            <person name="Fujiwara M."/>
            <person name="Mori M."/>
            <person name="Tomita M."/>
            <person name="Arakawa K."/>
        </authorList>
    </citation>
    <scope>NUCLEOTIDE SEQUENCE [LARGE SCALE GENOMIC DNA]</scope>
</reference>
<comment type="caution">
    <text evidence="1">The sequence shown here is derived from an EMBL/GenBank/DDBJ whole genome shotgun (WGS) entry which is preliminary data.</text>
</comment>
<accession>A0A4Y2RSH5</accession>
<evidence type="ECO:0000313" key="1">
    <source>
        <dbReference type="EMBL" id="GBN77855.1"/>
    </source>
</evidence>
<dbReference type="EMBL" id="BGPR01017970">
    <property type="protein sequence ID" value="GBN77855.1"/>
    <property type="molecule type" value="Genomic_DNA"/>
</dbReference>
<protein>
    <submittedName>
        <fullName evidence="1">Uncharacterized protein</fullName>
    </submittedName>
</protein>
<organism evidence="1 2">
    <name type="scientific">Araneus ventricosus</name>
    <name type="common">Orbweaver spider</name>
    <name type="synonym">Epeira ventricosa</name>
    <dbReference type="NCBI Taxonomy" id="182803"/>
    <lineage>
        <taxon>Eukaryota</taxon>
        <taxon>Metazoa</taxon>
        <taxon>Ecdysozoa</taxon>
        <taxon>Arthropoda</taxon>
        <taxon>Chelicerata</taxon>
        <taxon>Arachnida</taxon>
        <taxon>Araneae</taxon>
        <taxon>Araneomorphae</taxon>
        <taxon>Entelegynae</taxon>
        <taxon>Araneoidea</taxon>
        <taxon>Araneidae</taxon>
        <taxon>Araneus</taxon>
    </lineage>
</organism>
<sequence length="139" mass="15533">MHALYSRLIAGDSELRNFQIPVLIQRSNLGATCAVTSTHITVILESLPKPGDDTLGDSNFLGYFQLDALNCNDSDLSTLSDEDDNYQMDENLSDCNDDGYDERDQTDVKISVSTENFRELVPKLFMKMLNNNSIVAMTN</sequence>
<dbReference type="Proteomes" id="UP000499080">
    <property type="component" value="Unassembled WGS sequence"/>
</dbReference>